<dbReference type="RefSeq" id="WP_192556402.1">
    <property type="nucleotide sequence ID" value="NZ_JACZZA010000008.1"/>
</dbReference>
<dbReference type="EMBL" id="JACZZA010000008">
    <property type="protein sequence ID" value="MBE1161561.1"/>
    <property type="molecule type" value="Genomic_DNA"/>
</dbReference>
<evidence type="ECO:0000313" key="2">
    <source>
        <dbReference type="EMBL" id="MBE1161561.1"/>
    </source>
</evidence>
<keyword evidence="3" id="KW-1185">Reference proteome</keyword>
<accession>A0ABR9GBX9</accession>
<name>A0ABR9GBX9_9GAMM</name>
<evidence type="ECO:0000256" key="1">
    <source>
        <dbReference type="SAM" id="Phobius"/>
    </source>
</evidence>
<reference evidence="2 3" key="1">
    <citation type="submission" date="2020-09" db="EMBL/GenBank/DDBJ databases">
        <title>Dyella sp. 7MK23 isolated from forest soil.</title>
        <authorList>
            <person name="Fu J."/>
        </authorList>
    </citation>
    <scope>NUCLEOTIDE SEQUENCE [LARGE SCALE GENOMIC DNA]</scope>
    <source>
        <strain evidence="2 3">7MK23</strain>
    </source>
</reference>
<gene>
    <name evidence="2" type="ORF">IGX34_14350</name>
</gene>
<feature type="transmembrane region" description="Helical" evidence="1">
    <location>
        <begin position="25"/>
        <end position="50"/>
    </location>
</feature>
<organism evidence="2 3">
    <name type="scientific">Dyella acidiphila</name>
    <dbReference type="NCBI Taxonomy" id="2775866"/>
    <lineage>
        <taxon>Bacteria</taxon>
        <taxon>Pseudomonadati</taxon>
        <taxon>Pseudomonadota</taxon>
        <taxon>Gammaproteobacteria</taxon>
        <taxon>Lysobacterales</taxon>
        <taxon>Rhodanobacteraceae</taxon>
        <taxon>Dyella</taxon>
    </lineage>
</organism>
<keyword evidence="1" id="KW-1133">Transmembrane helix</keyword>
<feature type="transmembrane region" description="Helical" evidence="1">
    <location>
        <begin position="241"/>
        <end position="265"/>
    </location>
</feature>
<feature type="transmembrane region" description="Helical" evidence="1">
    <location>
        <begin position="62"/>
        <end position="90"/>
    </location>
</feature>
<dbReference type="Proteomes" id="UP000651010">
    <property type="component" value="Unassembled WGS sequence"/>
</dbReference>
<sequence>MVEAHVTRAVEADNRWAIMSFRAIFAGWLLATGMAVLLYIGGLAMGFSIFNPWNAAASAKGIGIGTSIWVVLTWVVSLWLGGMFASWFAAHDDRTVGTLHGVTVWGLSVTAVLLWIVMGLGMHGTNAPMAAALSSPSGTPGSVLISPKSDQQKRWLGNGSLAVLQAEVLSRLNSHDRETADRIVEALLEGRDDVASNLFAASNGTSTAESAGIMASMASDTQAAQIDTKIRADRIAHDMATALWVIFASVLLGLIAAMLGGWVGAHHICRIYHLRTFETSRPGTFWKMRSKA</sequence>
<proteinExistence type="predicted"/>
<feature type="transmembrane region" description="Helical" evidence="1">
    <location>
        <begin position="102"/>
        <end position="120"/>
    </location>
</feature>
<evidence type="ECO:0000313" key="3">
    <source>
        <dbReference type="Proteomes" id="UP000651010"/>
    </source>
</evidence>
<comment type="caution">
    <text evidence="2">The sequence shown here is derived from an EMBL/GenBank/DDBJ whole genome shotgun (WGS) entry which is preliminary data.</text>
</comment>
<keyword evidence="1" id="KW-0812">Transmembrane</keyword>
<keyword evidence="1" id="KW-0472">Membrane</keyword>
<protein>
    <submittedName>
        <fullName evidence="2">Uncharacterized protein</fullName>
    </submittedName>
</protein>